<dbReference type="Pfam" id="PF06045">
    <property type="entry name" value="Rhamnogal_lyase"/>
    <property type="match status" value="1"/>
</dbReference>
<dbReference type="Proteomes" id="UP001604277">
    <property type="component" value="Unassembled WGS sequence"/>
</dbReference>
<evidence type="ECO:0000256" key="6">
    <source>
        <dbReference type="ARBA" id="ARBA00022729"/>
    </source>
</evidence>
<evidence type="ECO:0000259" key="9">
    <source>
        <dbReference type="Pfam" id="PF14683"/>
    </source>
</evidence>
<evidence type="ECO:0000256" key="7">
    <source>
        <dbReference type="ARBA" id="ARBA00023239"/>
    </source>
</evidence>
<keyword evidence="8" id="KW-1133">Transmembrane helix</keyword>
<feature type="domain" description="Rhamnogalacturonan lyase" evidence="10">
    <location>
        <begin position="404"/>
        <end position="475"/>
    </location>
</feature>
<sequence>MGKGEVGRWQKLIVWWLGMELALPFFSLINCSPLHGRALEDSIQDFLPANGVQLLQQKQQVVMNNGIVSLTLTNPGGLVTDIRYQGSDNLLETQNGEDNRGYWDVTWNKPGENDNMDKLLGTSYKVIVQNIDQIEISFISTWDVKVGNAKAPLNVDKRFVMLRDSPGFYTYTVLERLKGWPAFDIQEGRIVFKLQENKFHFMAMSDQRQRIMPMPRDRMTGRVLDYQEAVLLTNPTNPTLKGEVDDKYLFSCDNKDNKVHGWISINDPVPIGFWMITPSNEFRTGGPLKQDLTSHVGSGATMLSMFISTHYAGEDLALKFQSDEYWKKVFGPVHVYFNSDVRAKQRPSVLWNDAKQRMLKETTSWPYNFPLSKDFLKSNQRGAVSGQLLVHDWFINKKPLAGASAYVGLAPPGAARSWQTESKGYQFWTQADPMGNFVINNVVPGTYSLFAWVPGTIGDYKHASDITIKPGSNIKLRNVVFEPPRVGPTLWEIGIADRTAAEFFIPDPSPSIKIHQYKNTGEKFRQYGLWARYKDLYPNNDLVYTIGRSDYRKDWFFAHVTRNVGTGVFESPTWQIKFDLENVNKGATYTLQVALASANEAELQVRFNDPNLGVPDFRTGQIGRDNAIARHGIHGLYYLYSIGIIGSRLVDGSNTIFLTQARSAGPFREIMYDYLRFEGPSPTSQIASNIGA</sequence>
<dbReference type="CDD" id="cd10317">
    <property type="entry name" value="RGL4_C"/>
    <property type="match status" value="1"/>
</dbReference>
<comment type="caution">
    <text evidence="11">The sequence shown here is derived from an EMBL/GenBank/DDBJ whole genome shotgun (WGS) entry which is preliminary data.</text>
</comment>
<dbReference type="InterPro" id="IPR010325">
    <property type="entry name" value="Rhamnogal_lyase"/>
</dbReference>
<dbReference type="EC" id="4.2.2.23" evidence="4"/>
<dbReference type="InterPro" id="IPR011013">
    <property type="entry name" value="Gal_mutarotase_sf_dom"/>
</dbReference>
<dbReference type="CDD" id="cd10320">
    <property type="entry name" value="RGL4_N"/>
    <property type="match status" value="1"/>
</dbReference>
<dbReference type="Gene3D" id="2.60.40.1120">
    <property type="entry name" value="Carboxypeptidase-like, regulatory domain"/>
    <property type="match status" value="1"/>
</dbReference>
<dbReference type="SUPFAM" id="SSF49785">
    <property type="entry name" value="Galactose-binding domain-like"/>
    <property type="match status" value="1"/>
</dbReference>
<comment type="subcellular location">
    <subcellularLocation>
        <location evidence="2">Secreted</location>
    </subcellularLocation>
</comment>
<keyword evidence="7 11" id="KW-0456">Lyase</keyword>
<keyword evidence="8" id="KW-0472">Membrane</keyword>
<evidence type="ECO:0000256" key="1">
    <source>
        <dbReference type="ARBA" id="ARBA00001324"/>
    </source>
</evidence>
<evidence type="ECO:0000259" key="10">
    <source>
        <dbReference type="Pfam" id="PF14686"/>
    </source>
</evidence>
<dbReference type="PANTHER" id="PTHR32018:SF50">
    <property type="entry name" value="RHAMNOGALACTURONAN ENDOLYASE"/>
    <property type="match status" value="1"/>
</dbReference>
<dbReference type="Gene3D" id="2.60.120.260">
    <property type="entry name" value="Galactose-binding domain-like"/>
    <property type="match status" value="1"/>
</dbReference>
<dbReference type="GO" id="GO:0102210">
    <property type="term" value="F:rhamnogalacturonan endolyase activity"/>
    <property type="evidence" value="ECO:0007669"/>
    <property type="project" value="UniProtKB-EC"/>
</dbReference>
<dbReference type="InterPro" id="IPR051850">
    <property type="entry name" value="Polysacch_Lyase_4"/>
</dbReference>
<dbReference type="InterPro" id="IPR008979">
    <property type="entry name" value="Galactose-bd-like_sf"/>
</dbReference>
<dbReference type="AlphaFoldDB" id="A0ABD1U9L1"/>
<proteinExistence type="inferred from homology"/>
<dbReference type="GO" id="GO:0005576">
    <property type="term" value="C:extracellular region"/>
    <property type="evidence" value="ECO:0007669"/>
    <property type="project" value="UniProtKB-SubCell"/>
</dbReference>
<evidence type="ECO:0000256" key="3">
    <source>
        <dbReference type="ARBA" id="ARBA00010418"/>
    </source>
</evidence>
<dbReference type="Pfam" id="PF14683">
    <property type="entry name" value="CBM-like"/>
    <property type="match status" value="1"/>
</dbReference>
<evidence type="ECO:0000256" key="5">
    <source>
        <dbReference type="ARBA" id="ARBA00022525"/>
    </source>
</evidence>
<dbReference type="InterPro" id="IPR013784">
    <property type="entry name" value="Carb-bd-like_fold"/>
</dbReference>
<protein>
    <recommendedName>
        <fullName evidence="4">rhamnogalacturonan endolyase</fullName>
        <ecNumber evidence="4">4.2.2.23</ecNumber>
    </recommendedName>
</protein>
<gene>
    <name evidence="11" type="ORF">Fot_25632</name>
</gene>
<dbReference type="CDD" id="cd10316">
    <property type="entry name" value="RGL4_M"/>
    <property type="match status" value="1"/>
</dbReference>
<dbReference type="PANTHER" id="PTHR32018">
    <property type="entry name" value="RHAMNOGALACTURONATE LYASE FAMILY PROTEIN"/>
    <property type="match status" value="1"/>
</dbReference>
<organism evidence="11 12">
    <name type="scientific">Forsythia ovata</name>
    <dbReference type="NCBI Taxonomy" id="205694"/>
    <lineage>
        <taxon>Eukaryota</taxon>
        <taxon>Viridiplantae</taxon>
        <taxon>Streptophyta</taxon>
        <taxon>Embryophyta</taxon>
        <taxon>Tracheophyta</taxon>
        <taxon>Spermatophyta</taxon>
        <taxon>Magnoliopsida</taxon>
        <taxon>eudicotyledons</taxon>
        <taxon>Gunneridae</taxon>
        <taxon>Pentapetalae</taxon>
        <taxon>asterids</taxon>
        <taxon>lamiids</taxon>
        <taxon>Lamiales</taxon>
        <taxon>Oleaceae</taxon>
        <taxon>Forsythieae</taxon>
        <taxon>Forsythia</taxon>
    </lineage>
</organism>
<dbReference type="Gene3D" id="2.70.98.10">
    <property type="match status" value="1"/>
</dbReference>
<accession>A0ABD1U9L1</accession>
<keyword evidence="12" id="KW-1185">Reference proteome</keyword>
<dbReference type="EMBL" id="JBFOLJ010000007">
    <property type="protein sequence ID" value="KAL2521709.1"/>
    <property type="molecule type" value="Genomic_DNA"/>
</dbReference>
<name>A0ABD1U9L1_9LAMI</name>
<dbReference type="Pfam" id="PF14686">
    <property type="entry name" value="fn3_3"/>
    <property type="match status" value="1"/>
</dbReference>
<feature type="transmembrane region" description="Helical" evidence="8">
    <location>
        <begin position="12"/>
        <end position="29"/>
    </location>
</feature>
<comment type="catalytic activity">
    <reaction evidence="1">
        <text>Endotype eliminative cleavage of L-alpha-rhamnopyranosyl-(1-&gt;4)-alpha-D-galactopyranosyluronic acid bonds of rhamnogalacturonan I domains in ramified hairy regions of pectin leaving L-rhamnopyranose at the reducing end and 4-deoxy-4,5-unsaturated D-galactopyranosyluronic acid at the non-reducing end.</text>
        <dbReference type="EC" id="4.2.2.23"/>
    </reaction>
</comment>
<dbReference type="InterPro" id="IPR014718">
    <property type="entry name" value="GH-type_carb-bd"/>
</dbReference>
<dbReference type="SUPFAM" id="SSF74650">
    <property type="entry name" value="Galactose mutarotase-like"/>
    <property type="match status" value="1"/>
</dbReference>
<comment type="similarity">
    <text evidence="3">Belongs to the polysaccharide lyase 4 family.</text>
</comment>
<feature type="domain" description="Rhamnogalacturonan lyase" evidence="9">
    <location>
        <begin position="489"/>
        <end position="676"/>
    </location>
</feature>
<keyword evidence="5" id="KW-0964">Secreted</keyword>
<keyword evidence="8" id="KW-0812">Transmembrane</keyword>
<dbReference type="SUPFAM" id="SSF49452">
    <property type="entry name" value="Starch-binding domain-like"/>
    <property type="match status" value="1"/>
</dbReference>
<reference evidence="12" key="1">
    <citation type="submission" date="2024-07" db="EMBL/GenBank/DDBJ databases">
        <title>Two chromosome-level genome assemblies of Korean endemic species Abeliophyllum distichum and Forsythia ovata (Oleaceae).</title>
        <authorList>
            <person name="Jang H."/>
        </authorList>
    </citation>
    <scope>NUCLEOTIDE SEQUENCE [LARGE SCALE GENOMIC DNA]</scope>
</reference>
<dbReference type="InterPro" id="IPR029411">
    <property type="entry name" value="RG-lyase_III"/>
</dbReference>
<evidence type="ECO:0000313" key="12">
    <source>
        <dbReference type="Proteomes" id="UP001604277"/>
    </source>
</evidence>
<evidence type="ECO:0000256" key="4">
    <source>
        <dbReference type="ARBA" id="ARBA00012437"/>
    </source>
</evidence>
<evidence type="ECO:0000313" key="11">
    <source>
        <dbReference type="EMBL" id="KAL2521709.1"/>
    </source>
</evidence>
<keyword evidence="6" id="KW-0732">Signal</keyword>
<dbReference type="InterPro" id="IPR029413">
    <property type="entry name" value="RG-lyase_II"/>
</dbReference>
<evidence type="ECO:0000256" key="2">
    <source>
        <dbReference type="ARBA" id="ARBA00004613"/>
    </source>
</evidence>
<evidence type="ECO:0000256" key="8">
    <source>
        <dbReference type="SAM" id="Phobius"/>
    </source>
</evidence>